<dbReference type="PANTHER" id="PTHR34478">
    <property type="entry name" value="PROTEIN LEMA"/>
    <property type="match status" value="1"/>
</dbReference>
<dbReference type="STRING" id="86166.TAGGR_398"/>
<dbReference type="RefSeq" id="WP_059177053.1">
    <property type="nucleotide sequence ID" value="NZ_BCNO01000003.1"/>
</dbReference>
<reference evidence="8" key="1">
    <citation type="submission" date="2016-01" db="EMBL/GenBank/DDBJ databases">
        <title>Draft genome sequence of Thermodesulfovibrio aggregans strain TGE-P1.</title>
        <authorList>
            <person name="Sekiguchi Y."/>
            <person name="Ohashi A."/>
            <person name="Matsuura N."/>
            <person name="Tourlousse M.D."/>
        </authorList>
    </citation>
    <scope>NUCLEOTIDE SEQUENCE [LARGE SCALE GENOMIC DNA]</scope>
    <source>
        <strain evidence="8">TGE-P1</strain>
    </source>
</reference>
<dbReference type="InterPro" id="IPR007156">
    <property type="entry name" value="MamQ_LemA"/>
</dbReference>
<dbReference type="PANTHER" id="PTHR34478:SF1">
    <property type="entry name" value="PROTEIN LEMA"/>
    <property type="match status" value="1"/>
</dbReference>
<comment type="subcellular location">
    <subcellularLocation>
        <location evidence="1">Membrane</location>
        <topology evidence="1">Single-pass membrane protein</topology>
    </subcellularLocation>
</comment>
<evidence type="ECO:0000256" key="1">
    <source>
        <dbReference type="ARBA" id="ARBA00004167"/>
    </source>
</evidence>
<sequence length="182" mass="21002">MFYLIALLIVLLIIAWLILIYNRLVKLRILTEQAWADVDVQLKRRHDLIPNLVETVKGYASHERKTLEEVVKLRNVATSATSPQEKIEAENMLTRALRQLFALAENYPDLKASANFQKLQDELARIEETISQARRYFNAVVRDYNTAISVFPNNLIAGPLGFSPKIFFETEEEQRAVPQVKF</sequence>
<evidence type="ECO:0000313" key="8">
    <source>
        <dbReference type="Proteomes" id="UP000054976"/>
    </source>
</evidence>
<evidence type="ECO:0000256" key="3">
    <source>
        <dbReference type="ARBA" id="ARBA00022692"/>
    </source>
</evidence>
<protein>
    <submittedName>
        <fullName evidence="7">LemA protein</fullName>
    </submittedName>
</protein>
<dbReference type="Proteomes" id="UP000054976">
    <property type="component" value="Unassembled WGS sequence"/>
</dbReference>
<dbReference type="EMBL" id="BCNO01000003">
    <property type="protein sequence ID" value="GAQ95625.1"/>
    <property type="molecule type" value="Genomic_DNA"/>
</dbReference>
<gene>
    <name evidence="7" type="ORF">TAGGR_398</name>
</gene>
<dbReference type="GO" id="GO:0016020">
    <property type="term" value="C:membrane"/>
    <property type="evidence" value="ECO:0007669"/>
    <property type="project" value="UniProtKB-SubCell"/>
</dbReference>
<keyword evidence="3 6" id="KW-0812">Transmembrane</keyword>
<dbReference type="SUPFAM" id="SSF140478">
    <property type="entry name" value="LemA-like"/>
    <property type="match status" value="1"/>
</dbReference>
<feature type="transmembrane region" description="Helical" evidence="6">
    <location>
        <begin position="6"/>
        <end position="25"/>
    </location>
</feature>
<dbReference type="InterPro" id="IPR023353">
    <property type="entry name" value="LemA-like_dom_sf"/>
</dbReference>
<keyword evidence="5 6" id="KW-0472">Membrane</keyword>
<dbReference type="AlphaFoldDB" id="A0A0U9HT73"/>
<keyword evidence="4 6" id="KW-1133">Transmembrane helix</keyword>
<comment type="similarity">
    <text evidence="2">Belongs to the LemA family.</text>
</comment>
<evidence type="ECO:0000313" key="7">
    <source>
        <dbReference type="EMBL" id="GAQ95625.1"/>
    </source>
</evidence>
<proteinExistence type="inferred from homology"/>
<evidence type="ECO:0000256" key="2">
    <source>
        <dbReference type="ARBA" id="ARBA00008854"/>
    </source>
</evidence>
<dbReference type="OrthoDB" id="9804152at2"/>
<accession>A0A0U9HT73</accession>
<evidence type="ECO:0000256" key="5">
    <source>
        <dbReference type="ARBA" id="ARBA00023136"/>
    </source>
</evidence>
<organism evidence="7 8">
    <name type="scientific">Thermodesulfovibrio aggregans</name>
    <dbReference type="NCBI Taxonomy" id="86166"/>
    <lineage>
        <taxon>Bacteria</taxon>
        <taxon>Pseudomonadati</taxon>
        <taxon>Nitrospirota</taxon>
        <taxon>Thermodesulfovibrionia</taxon>
        <taxon>Thermodesulfovibrionales</taxon>
        <taxon>Thermodesulfovibrionaceae</taxon>
        <taxon>Thermodesulfovibrio</taxon>
    </lineage>
</organism>
<evidence type="ECO:0000256" key="4">
    <source>
        <dbReference type="ARBA" id="ARBA00022989"/>
    </source>
</evidence>
<name>A0A0U9HT73_9BACT</name>
<comment type="caution">
    <text evidence="7">The sequence shown here is derived from an EMBL/GenBank/DDBJ whole genome shotgun (WGS) entry which is preliminary data.</text>
</comment>
<keyword evidence="8" id="KW-1185">Reference proteome</keyword>
<dbReference type="Gene3D" id="1.20.1440.20">
    <property type="entry name" value="LemA-like domain"/>
    <property type="match status" value="1"/>
</dbReference>
<evidence type="ECO:0000256" key="6">
    <source>
        <dbReference type="SAM" id="Phobius"/>
    </source>
</evidence>
<dbReference type="Pfam" id="PF04011">
    <property type="entry name" value="LemA"/>
    <property type="match status" value="1"/>
</dbReference>